<dbReference type="STRING" id="1121098.HMPREF1534_02494"/>
<dbReference type="eggNOG" id="COG2205">
    <property type="taxonomic scope" value="Bacteria"/>
</dbReference>
<feature type="transmembrane region" description="Helical" evidence="9">
    <location>
        <begin position="25"/>
        <end position="45"/>
    </location>
</feature>
<comment type="catalytic activity">
    <reaction evidence="1">
        <text>ATP + protein L-histidine = ADP + protein N-phospho-L-histidine.</text>
        <dbReference type="EC" id="2.7.13.3"/>
    </reaction>
</comment>
<dbReference type="PANTHER" id="PTHR43711:SF26">
    <property type="entry name" value="SENSOR HISTIDINE KINASE RCSC"/>
    <property type="match status" value="1"/>
</dbReference>
<feature type="coiled-coil region" evidence="8">
    <location>
        <begin position="368"/>
        <end position="456"/>
    </location>
</feature>
<dbReference type="Proteomes" id="UP000017831">
    <property type="component" value="Unassembled WGS sequence"/>
</dbReference>
<dbReference type="CDD" id="cd00082">
    <property type="entry name" value="HisKA"/>
    <property type="match status" value="1"/>
</dbReference>
<evidence type="ECO:0000313" key="12">
    <source>
        <dbReference type="Proteomes" id="UP000017831"/>
    </source>
</evidence>
<evidence type="ECO:0000256" key="1">
    <source>
        <dbReference type="ARBA" id="ARBA00000085"/>
    </source>
</evidence>
<keyword evidence="9" id="KW-1133">Transmembrane helix</keyword>
<feature type="domain" description="Histidine kinase" evidence="10">
    <location>
        <begin position="517"/>
        <end position="730"/>
    </location>
</feature>
<dbReference type="PROSITE" id="PS50005">
    <property type="entry name" value="TPR"/>
    <property type="match status" value="1"/>
</dbReference>
<name>U6RD75_9BACT</name>
<keyword evidence="3" id="KW-0597">Phosphoprotein</keyword>
<proteinExistence type="predicted"/>
<feature type="repeat" description="TPR" evidence="7">
    <location>
        <begin position="174"/>
        <end position="207"/>
    </location>
</feature>
<organism evidence="11 12">
    <name type="scientific">Phocaeicola massiliensis B84634 = Timone 84634 = DSM 17679 = JCM 13223</name>
    <dbReference type="NCBI Taxonomy" id="1121098"/>
    <lineage>
        <taxon>Bacteria</taxon>
        <taxon>Pseudomonadati</taxon>
        <taxon>Bacteroidota</taxon>
        <taxon>Bacteroidia</taxon>
        <taxon>Bacteroidales</taxon>
        <taxon>Bacteroidaceae</taxon>
        <taxon>Phocaeicola</taxon>
    </lineage>
</organism>
<evidence type="ECO:0000256" key="8">
    <source>
        <dbReference type="SAM" id="Coils"/>
    </source>
</evidence>
<accession>U6RD75</accession>
<dbReference type="InterPro" id="IPR050736">
    <property type="entry name" value="Sensor_HK_Regulatory"/>
</dbReference>
<evidence type="ECO:0000256" key="7">
    <source>
        <dbReference type="PROSITE-ProRule" id="PRU00339"/>
    </source>
</evidence>
<dbReference type="SUPFAM" id="SSF48452">
    <property type="entry name" value="TPR-like"/>
    <property type="match status" value="1"/>
</dbReference>
<dbReference type="InterPro" id="IPR003661">
    <property type="entry name" value="HisK_dim/P_dom"/>
</dbReference>
<dbReference type="Gene3D" id="1.10.287.130">
    <property type="match status" value="1"/>
</dbReference>
<evidence type="ECO:0000256" key="6">
    <source>
        <dbReference type="ARBA" id="ARBA00023012"/>
    </source>
</evidence>
<dbReference type="Pfam" id="PF02518">
    <property type="entry name" value="HATPase_c"/>
    <property type="match status" value="1"/>
</dbReference>
<evidence type="ECO:0000256" key="4">
    <source>
        <dbReference type="ARBA" id="ARBA00022679"/>
    </source>
</evidence>
<dbReference type="SUPFAM" id="SSF55874">
    <property type="entry name" value="ATPase domain of HSP90 chaperone/DNA topoisomerase II/histidine kinase"/>
    <property type="match status" value="1"/>
</dbReference>
<dbReference type="RefSeq" id="WP_005941546.1">
    <property type="nucleotide sequence ID" value="NZ_KB890326.1"/>
</dbReference>
<dbReference type="PATRIC" id="fig|1121098.3.peg.2529"/>
<dbReference type="InterPro" id="IPR011990">
    <property type="entry name" value="TPR-like_helical_dom_sf"/>
</dbReference>
<sequence length="732" mass="84415">MINDSMNYKRITIFAKDTQNDMKRFIGHTILILLAEIFLFCPITMSQNNPYKINDQLYSYYQKCNSAIRKPEVLLMADTLFHMAKKKGDVKAQCLALNLKSDHYYFINDINTLLIEKEKVADFARNTPYKQYIFGAWNRIITYYLRNREYDSAIQELKKYQDEAIRLDNPYGIGKSYVRMGDVYYQQRMFRLALQQYKQAVDYYIQTGNEKENFYSYRSISSCYINLQRYEEAEEYALRCLDASVTQSALIQSKLLLFQVTCSKMDSKKADELQKELAQYRAQGVMKGTILENYFTLNGYYYAALGNLDKALAYSDSISDKGLSLAVRYKAFEMAGDFYSAFAELYKKYRLQDSINQANNAEVMAAYNARFNNQRLELEKNRLSLQNTEMKLAQMQNREQMILMEKEQTRMELENQDLQLKQQQTAIELEKAETQKQQLEVIHKQEQLQRIKMEQETNQRKIWVVFSILILISGFSSIYAFTRRQHARHLKIEKDAAEKARRQAEKADKLKSAFLQNLSHEIRTPLNAIIGFNDLLNDADAEFSEEERSELLGHLHTNTYLLLTLVNDVLDLSKLESGNYSISLSNVVLPELCQSTLAGVAHRVAEGVRLELKQPDTEIILNTDAQRLQQILTNLLVNACKYTSQGSIVLAYEIAGTSIIFSVTDTGCGIDKEKGELIFQRFEKLNSMNPGFGLGLSICRSLTTLLGGKIYLDTQYTGGARFVVELPLHPPV</sequence>
<keyword evidence="9" id="KW-0812">Transmembrane</keyword>
<dbReference type="Gene3D" id="3.30.565.10">
    <property type="entry name" value="Histidine kinase-like ATPase, C-terminal domain"/>
    <property type="match status" value="1"/>
</dbReference>
<dbReference type="HOGENOM" id="CLU_023350_1_0_10"/>
<keyword evidence="5" id="KW-0418">Kinase</keyword>
<keyword evidence="4" id="KW-0808">Transferase</keyword>
<reference evidence="11 12" key="1">
    <citation type="submission" date="2013-04" db="EMBL/GenBank/DDBJ databases">
        <title>The Genome Sequence of Bacteroides massiliensis DSM 17679.</title>
        <authorList>
            <consortium name="The Broad Institute Genomics Platform"/>
            <person name="Earl A."/>
            <person name="Ward D."/>
            <person name="Feldgarden M."/>
            <person name="Gevers D."/>
            <person name="Martens E."/>
            <person name="Fenner L."/>
            <person name="Roux V."/>
            <person name="Mallet M.N."/>
            <person name="Raoult D."/>
            <person name="Walker B."/>
            <person name="Young S."/>
            <person name="Zeng Q."/>
            <person name="Gargeya S."/>
            <person name="Fitzgerald M."/>
            <person name="Haas B."/>
            <person name="Abouelleil A."/>
            <person name="Allen A.W."/>
            <person name="Alvarado L."/>
            <person name="Arachchi H.M."/>
            <person name="Berlin A.M."/>
            <person name="Chapman S.B."/>
            <person name="Gainer-Dewar J."/>
            <person name="Goldberg J."/>
            <person name="Griggs A."/>
            <person name="Gujja S."/>
            <person name="Hansen M."/>
            <person name="Howarth C."/>
            <person name="Imamovic A."/>
            <person name="Ireland A."/>
            <person name="Larimer J."/>
            <person name="McCowan C."/>
            <person name="Murphy C."/>
            <person name="Pearson M."/>
            <person name="Poon T.W."/>
            <person name="Priest M."/>
            <person name="Roberts A."/>
            <person name="Saif S."/>
            <person name="Shea T."/>
            <person name="Sisk P."/>
            <person name="Sykes S."/>
            <person name="Wortman J."/>
            <person name="Nusbaum C."/>
            <person name="Birren B."/>
        </authorList>
    </citation>
    <scope>NUCLEOTIDE SEQUENCE [LARGE SCALE GENOMIC DNA]</scope>
    <source>
        <strain evidence="12">B84634 / Timone 84634 / DSM 17679 / JCM 13223</strain>
    </source>
</reference>
<dbReference type="SMART" id="SM00387">
    <property type="entry name" value="HATPase_c"/>
    <property type="match status" value="1"/>
</dbReference>
<dbReference type="Gene3D" id="1.25.40.10">
    <property type="entry name" value="Tetratricopeptide repeat domain"/>
    <property type="match status" value="1"/>
</dbReference>
<keyword evidence="9" id="KW-0472">Membrane</keyword>
<evidence type="ECO:0000313" key="11">
    <source>
        <dbReference type="EMBL" id="EOA54022.1"/>
    </source>
</evidence>
<dbReference type="GO" id="GO:0000155">
    <property type="term" value="F:phosphorelay sensor kinase activity"/>
    <property type="evidence" value="ECO:0007669"/>
    <property type="project" value="InterPro"/>
</dbReference>
<dbReference type="InterPro" id="IPR019734">
    <property type="entry name" value="TPR_rpt"/>
</dbReference>
<gene>
    <name evidence="11" type="ORF">HMPREF1534_02494</name>
</gene>
<evidence type="ECO:0000256" key="3">
    <source>
        <dbReference type="ARBA" id="ARBA00022553"/>
    </source>
</evidence>
<keyword evidence="6" id="KW-0902">Two-component regulatory system</keyword>
<dbReference type="EMBL" id="AQHY01000028">
    <property type="protein sequence ID" value="EOA54022.1"/>
    <property type="molecule type" value="Genomic_DNA"/>
</dbReference>
<keyword evidence="8" id="KW-0175">Coiled coil</keyword>
<dbReference type="EC" id="2.7.13.3" evidence="2"/>
<evidence type="ECO:0000256" key="5">
    <source>
        <dbReference type="ARBA" id="ARBA00022777"/>
    </source>
</evidence>
<evidence type="ECO:0000256" key="2">
    <source>
        <dbReference type="ARBA" id="ARBA00012438"/>
    </source>
</evidence>
<evidence type="ECO:0000259" key="10">
    <source>
        <dbReference type="PROSITE" id="PS50109"/>
    </source>
</evidence>
<dbReference type="PRINTS" id="PR00344">
    <property type="entry name" value="BCTRLSENSOR"/>
</dbReference>
<dbReference type="InterPro" id="IPR036890">
    <property type="entry name" value="HATPase_C_sf"/>
</dbReference>
<dbReference type="InterPro" id="IPR005467">
    <property type="entry name" value="His_kinase_dom"/>
</dbReference>
<keyword evidence="12" id="KW-1185">Reference proteome</keyword>
<protein>
    <recommendedName>
        <fullName evidence="2">histidine kinase</fullName>
        <ecNumber evidence="2">2.7.13.3</ecNumber>
    </recommendedName>
</protein>
<evidence type="ECO:0000256" key="9">
    <source>
        <dbReference type="SAM" id="Phobius"/>
    </source>
</evidence>
<dbReference type="InterPro" id="IPR036097">
    <property type="entry name" value="HisK_dim/P_sf"/>
</dbReference>
<feature type="transmembrane region" description="Helical" evidence="9">
    <location>
        <begin position="462"/>
        <end position="481"/>
    </location>
</feature>
<dbReference type="InterPro" id="IPR003594">
    <property type="entry name" value="HATPase_dom"/>
</dbReference>
<dbReference type="PANTHER" id="PTHR43711">
    <property type="entry name" value="TWO-COMPONENT HISTIDINE KINASE"/>
    <property type="match status" value="1"/>
</dbReference>
<dbReference type="Pfam" id="PF00512">
    <property type="entry name" value="HisKA"/>
    <property type="match status" value="1"/>
</dbReference>
<dbReference type="InterPro" id="IPR004358">
    <property type="entry name" value="Sig_transdc_His_kin-like_C"/>
</dbReference>
<comment type="caution">
    <text evidence="11">The sequence shown here is derived from an EMBL/GenBank/DDBJ whole genome shotgun (WGS) entry which is preliminary data.</text>
</comment>
<dbReference type="SUPFAM" id="SSF47384">
    <property type="entry name" value="Homodimeric domain of signal transducing histidine kinase"/>
    <property type="match status" value="1"/>
</dbReference>
<keyword evidence="7" id="KW-0802">TPR repeat</keyword>
<dbReference type="AlphaFoldDB" id="U6RD75"/>
<dbReference type="SMART" id="SM00388">
    <property type="entry name" value="HisKA"/>
    <property type="match status" value="1"/>
</dbReference>
<dbReference type="GeneID" id="60061579"/>
<dbReference type="OrthoDB" id="1491460at2"/>
<dbReference type="PROSITE" id="PS50109">
    <property type="entry name" value="HIS_KIN"/>
    <property type="match status" value="1"/>
</dbReference>